<dbReference type="InterPro" id="IPR004089">
    <property type="entry name" value="MCPsignal_dom"/>
</dbReference>
<dbReference type="InterPro" id="IPR004090">
    <property type="entry name" value="Chemotax_Me-accpt_rcpt"/>
</dbReference>
<dbReference type="PANTHER" id="PTHR32089:SF112">
    <property type="entry name" value="LYSOZYME-LIKE PROTEIN-RELATED"/>
    <property type="match status" value="1"/>
</dbReference>
<dbReference type="SUPFAM" id="SSF58104">
    <property type="entry name" value="Methyl-accepting chemotaxis protein (MCP) signaling domain"/>
    <property type="match status" value="1"/>
</dbReference>
<evidence type="ECO:0000259" key="4">
    <source>
        <dbReference type="PROSITE" id="PS50111"/>
    </source>
</evidence>
<dbReference type="Gene3D" id="1.10.287.950">
    <property type="entry name" value="Methyl-accepting chemotaxis protein"/>
    <property type="match status" value="1"/>
</dbReference>
<dbReference type="PROSITE" id="PS50111">
    <property type="entry name" value="CHEMOTAXIS_TRANSDUC_2"/>
    <property type="match status" value="1"/>
</dbReference>
<keyword evidence="6" id="KW-1185">Reference proteome</keyword>
<keyword evidence="1 3" id="KW-0807">Transducer</keyword>
<gene>
    <name evidence="5" type="ORF">SD1D_1253</name>
</gene>
<proteinExistence type="inferred from homology"/>
<dbReference type="GO" id="GO:0006935">
    <property type="term" value="P:chemotaxis"/>
    <property type="evidence" value="ECO:0007669"/>
    <property type="project" value="InterPro"/>
</dbReference>
<dbReference type="AlphaFoldDB" id="A0A0K8J613"/>
<dbReference type="EMBL" id="LN879430">
    <property type="protein sequence ID" value="CUH92799.1"/>
    <property type="molecule type" value="Genomic_DNA"/>
</dbReference>
<name>A0A0K8J613_9FIRM</name>
<dbReference type="GO" id="GO:0016020">
    <property type="term" value="C:membrane"/>
    <property type="evidence" value="ECO:0007669"/>
    <property type="project" value="InterPro"/>
</dbReference>
<evidence type="ECO:0000256" key="1">
    <source>
        <dbReference type="ARBA" id="ARBA00023224"/>
    </source>
</evidence>
<dbReference type="GO" id="GO:0007165">
    <property type="term" value="P:signal transduction"/>
    <property type="evidence" value="ECO:0007669"/>
    <property type="project" value="UniProtKB-KW"/>
</dbReference>
<dbReference type="SMART" id="SM00283">
    <property type="entry name" value="MA"/>
    <property type="match status" value="1"/>
</dbReference>
<dbReference type="PRINTS" id="PR00260">
    <property type="entry name" value="CHEMTRNSDUCR"/>
</dbReference>
<dbReference type="Pfam" id="PF00015">
    <property type="entry name" value="MCPsignal"/>
    <property type="match status" value="1"/>
</dbReference>
<sequence>MDIAERIKDVSVYAKDCSKMTNDGNDIISSAIKQIELINTNSSEVTNAINILAKKSTEIGQITSLINDIAEQTNLLSLNASIEAARAGDAGLGFSVVAVEIRKLAEQSKNATTKIDSLISDVQSEVENAISMTNENNNSVNVGLDVINSAGEIFARILSAINEITRYSNSVSDNVQEIYKNSQNVVSSISETKQASEVISKAAHDVAAASQEGNATLEEINAIAEKLYNMSTVLKNSIQFSSPTNMH</sequence>
<protein>
    <recommendedName>
        <fullName evidence="4">Methyl-accepting transducer domain-containing protein</fullName>
    </recommendedName>
</protein>
<evidence type="ECO:0000313" key="5">
    <source>
        <dbReference type="EMBL" id="CUH92799.1"/>
    </source>
</evidence>
<organism evidence="5 6">
    <name type="scientific">Herbinix luporum</name>
    <dbReference type="NCBI Taxonomy" id="1679721"/>
    <lineage>
        <taxon>Bacteria</taxon>
        <taxon>Bacillati</taxon>
        <taxon>Bacillota</taxon>
        <taxon>Clostridia</taxon>
        <taxon>Lachnospirales</taxon>
        <taxon>Lachnospiraceae</taxon>
        <taxon>Herbinix</taxon>
    </lineage>
</organism>
<evidence type="ECO:0000256" key="3">
    <source>
        <dbReference type="PROSITE-ProRule" id="PRU00284"/>
    </source>
</evidence>
<evidence type="ECO:0000313" key="6">
    <source>
        <dbReference type="Proteomes" id="UP000196053"/>
    </source>
</evidence>
<dbReference type="OrthoDB" id="9810264at2"/>
<accession>A0A0K8J613</accession>
<reference evidence="6" key="1">
    <citation type="submission" date="2015-09" db="EMBL/GenBank/DDBJ databases">
        <authorList>
            <person name="Wibberg D."/>
        </authorList>
    </citation>
    <scope>NUCLEOTIDE SEQUENCE [LARGE SCALE GENOMIC DNA]</scope>
    <source>
        <strain evidence="6">SD1D</strain>
    </source>
</reference>
<comment type="similarity">
    <text evidence="2">Belongs to the methyl-accepting chemotaxis (MCP) protein family.</text>
</comment>
<dbReference type="KEGG" id="hsd:SD1D_1253"/>
<dbReference type="GO" id="GO:0004888">
    <property type="term" value="F:transmembrane signaling receptor activity"/>
    <property type="evidence" value="ECO:0007669"/>
    <property type="project" value="InterPro"/>
</dbReference>
<feature type="domain" description="Methyl-accepting transducer" evidence="4">
    <location>
        <begin position="1"/>
        <end position="193"/>
    </location>
</feature>
<dbReference type="RefSeq" id="WP_058258138.1">
    <property type="nucleotide sequence ID" value="NZ_JANWKB010000091.1"/>
</dbReference>
<evidence type="ECO:0000256" key="2">
    <source>
        <dbReference type="ARBA" id="ARBA00029447"/>
    </source>
</evidence>
<dbReference type="PANTHER" id="PTHR32089">
    <property type="entry name" value="METHYL-ACCEPTING CHEMOTAXIS PROTEIN MCPB"/>
    <property type="match status" value="1"/>
</dbReference>
<dbReference type="Proteomes" id="UP000196053">
    <property type="component" value="Chromosome I"/>
</dbReference>